<organism evidence="1">
    <name type="scientific">Tanacetum cinerariifolium</name>
    <name type="common">Dalmatian daisy</name>
    <name type="synonym">Chrysanthemum cinerariifolium</name>
    <dbReference type="NCBI Taxonomy" id="118510"/>
    <lineage>
        <taxon>Eukaryota</taxon>
        <taxon>Viridiplantae</taxon>
        <taxon>Streptophyta</taxon>
        <taxon>Embryophyta</taxon>
        <taxon>Tracheophyta</taxon>
        <taxon>Spermatophyta</taxon>
        <taxon>Magnoliopsida</taxon>
        <taxon>eudicotyledons</taxon>
        <taxon>Gunneridae</taxon>
        <taxon>Pentapetalae</taxon>
        <taxon>asterids</taxon>
        <taxon>campanulids</taxon>
        <taxon>Asterales</taxon>
        <taxon>Asteraceae</taxon>
        <taxon>Asteroideae</taxon>
        <taxon>Anthemideae</taxon>
        <taxon>Anthemidinae</taxon>
        <taxon>Tanacetum</taxon>
    </lineage>
</organism>
<dbReference type="EMBL" id="BKCJ010464705">
    <property type="protein sequence ID" value="GFA66450.1"/>
    <property type="molecule type" value="Genomic_DNA"/>
</dbReference>
<proteinExistence type="predicted"/>
<evidence type="ECO:0000313" key="1">
    <source>
        <dbReference type="EMBL" id="GFA66450.1"/>
    </source>
</evidence>
<sequence>LLAKKDKDEQVLLAEDHAWMESSKASSTSSDDKIAEVSYYTSESKDLDTLSSVRRPKPSDFMWKKKWLSNTVKANLSSVNHSNLNKNVKQYSRKDLMLCNNSHLRNTRSAHACNNARNALCNAIMNDSVDVNDLFVLMM</sequence>
<comment type="caution">
    <text evidence="1">The sequence shown here is derived from an EMBL/GenBank/DDBJ whole genome shotgun (WGS) entry which is preliminary data.</text>
</comment>
<reference evidence="1" key="1">
    <citation type="journal article" date="2019" name="Sci. Rep.">
        <title>Draft genome of Tanacetum cinerariifolium, the natural source of mosquito coil.</title>
        <authorList>
            <person name="Yamashiro T."/>
            <person name="Shiraishi A."/>
            <person name="Satake H."/>
            <person name="Nakayama K."/>
        </authorList>
    </citation>
    <scope>NUCLEOTIDE SEQUENCE</scope>
</reference>
<protein>
    <submittedName>
        <fullName evidence="1">Uncharacterized protein</fullName>
    </submittedName>
</protein>
<gene>
    <name evidence="1" type="ORF">Tci_638422</name>
</gene>
<accession>A0A699K331</accession>
<feature type="non-terminal residue" evidence="1">
    <location>
        <position position="1"/>
    </location>
</feature>
<dbReference type="AlphaFoldDB" id="A0A699K331"/>
<name>A0A699K331_TANCI</name>